<dbReference type="Proteomes" id="UP000266841">
    <property type="component" value="Unassembled WGS sequence"/>
</dbReference>
<evidence type="ECO:0008006" key="8">
    <source>
        <dbReference type="Google" id="ProtNLM"/>
    </source>
</evidence>
<evidence type="ECO:0000313" key="6">
    <source>
        <dbReference type="EMBL" id="EJK45616.1"/>
    </source>
</evidence>
<dbReference type="InterPro" id="IPR001650">
    <property type="entry name" value="Helicase_C-like"/>
</dbReference>
<feature type="region of interest" description="Disordered" evidence="3">
    <location>
        <begin position="1"/>
        <end position="78"/>
    </location>
</feature>
<dbReference type="GO" id="GO:0042393">
    <property type="term" value="F:histone binding"/>
    <property type="evidence" value="ECO:0007669"/>
    <property type="project" value="TreeGrafter"/>
</dbReference>
<dbReference type="InterPro" id="IPR039187">
    <property type="entry name" value="SNO_AAA"/>
</dbReference>
<dbReference type="SUPFAM" id="SSF52540">
    <property type="entry name" value="P-loop containing nucleoside triphosphate hydrolases"/>
    <property type="match status" value="1"/>
</dbReference>
<feature type="compositionally biased region" description="Basic and acidic residues" evidence="3">
    <location>
        <begin position="874"/>
        <end position="885"/>
    </location>
</feature>
<keyword evidence="2" id="KW-0539">Nucleus</keyword>
<dbReference type="Pfam" id="PF13872">
    <property type="entry name" value="AAA_34"/>
    <property type="match status" value="1"/>
</dbReference>
<dbReference type="SMART" id="SM00398">
    <property type="entry name" value="HMG"/>
    <property type="match status" value="1"/>
</dbReference>
<protein>
    <recommendedName>
        <fullName evidence="8">HMG box domain-containing protein</fullName>
    </recommendedName>
</protein>
<feature type="region of interest" description="Disordered" evidence="3">
    <location>
        <begin position="136"/>
        <end position="227"/>
    </location>
</feature>
<feature type="compositionally biased region" description="Basic residues" evidence="3">
    <location>
        <begin position="828"/>
        <end position="847"/>
    </location>
</feature>
<feature type="domain" description="HMG box" evidence="4">
    <location>
        <begin position="80"/>
        <end position="148"/>
    </location>
</feature>
<reference evidence="6 7" key="1">
    <citation type="journal article" date="2012" name="Genome Biol.">
        <title>Genome and low-iron response of an oceanic diatom adapted to chronic iron limitation.</title>
        <authorList>
            <person name="Lommer M."/>
            <person name="Specht M."/>
            <person name="Roy A.S."/>
            <person name="Kraemer L."/>
            <person name="Andreson R."/>
            <person name="Gutowska M.A."/>
            <person name="Wolf J."/>
            <person name="Bergner S.V."/>
            <person name="Schilhabel M.B."/>
            <person name="Klostermeier U.C."/>
            <person name="Beiko R.G."/>
            <person name="Rosenstiel P."/>
            <person name="Hippler M."/>
            <person name="Laroche J."/>
        </authorList>
    </citation>
    <scope>NUCLEOTIDE SEQUENCE [LARGE SCALE GENOMIC DNA]</scope>
    <source>
        <strain evidence="6 7">CCMP1005</strain>
    </source>
</reference>
<evidence type="ECO:0000259" key="4">
    <source>
        <dbReference type="PROSITE" id="PS50118"/>
    </source>
</evidence>
<dbReference type="GO" id="GO:0006355">
    <property type="term" value="P:regulation of DNA-templated transcription"/>
    <property type="evidence" value="ECO:0007669"/>
    <property type="project" value="InterPro"/>
</dbReference>
<name>K0R9M3_THAOC</name>
<dbReference type="InterPro" id="IPR009071">
    <property type="entry name" value="HMG_box_dom"/>
</dbReference>
<feature type="DNA-binding region" description="HMG box" evidence="2">
    <location>
        <begin position="80"/>
        <end position="148"/>
    </location>
</feature>
<accession>K0R9M3</accession>
<feature type="region of interest" description="Disordered" evidence="3">
    <location>
        <begin position="754"/>
        <end position="914"/>
    </location>
</feature>
<dbReference type="PROSITE" id="PS50118">
    <property type="entry name" value="HMG_BOX_2"/>
    <property type="match status" value="1"/>
</dbReference>
<dbReference type="SUPFAM" id="SSF47095">
    <property type="entry name" value="HMG-box"/>
    <property type="match status" value="1"/>
</dbReference>
<comment type="similarity">
    <text evidence="1">Belongs to the SBNO family.</text>
</comment>
<dbReference type="GO" id="GO:0031490">
    <property type="term" value="F:chromatin DNA binding"/>
    <property type="evidence" value="ECO:0007669"/>
    <property type="project" value="TreeGrafter"/>
</dbReference>
<dbReference type="OrthoDB" id="421838at2759"/>
<evidence type="ECO:0000256" key="1">
    <source>
        <dbReference type="ARBA" id="ARBA00006992"/>
    </source>
</evidence>
<evidence type="ECO:0000256" key="2">
    <source>
        <dbReference type="PROSITE-ProRule" id="PRU00267"/>
    </source>
</evidence>
<dbReference type="InterPro" id="IPR026741">
    <property type="entry name" value="SNO"/>
</dbReference>
<dbReference type="PANTHER" id="PTHR12706">
    <property type="entry name" value="STRAWBERRY NOTCH-RELATED"/>
    <property type="match status" value="1"/>
</dbReference>
<feature type="compositionally biased region" description="Basic and acidic residues" evidence="3">
    <location>
        <begin position="1817"/>
        <end position="1829"/>
    </location>
</feature>
<keyword evidence="7" id="KW-1185">Reference proteome</keyword>
<dbReference type="eggNOG" id="KOG1513">
    <property type="taxonomic scope" value="Eukaryota"/>
</dbReference>
<dbReference type="EMBL" id="AGNL01048385">
    <property type="protein sequence ID" value="EJK45616.1"/>
    <property type="molecule type" value="Genomic_DNA"/>
</dbReference>
<gene>
    <name evidence="6" type="ORF">THAOC_35763</name>
</gene>
<dbReference type="InterPro" id="IPR026937">
    <property type="entry name" value="SBNO_Helicase_C_dom"/>
</dbReference>
<feature type="compositionally biased region" description="Basic and acidic residues" evidence="3">
    <location>
        <begin position="136"/>
        <end position="145"/>
    </location>
</feature>
<feature type="compositionally biased region" description="Polar residues" evidence="3">
    <location>
        <begin position="149"/>
        <end position="166"/>
    </location>
</feature>
<dbReference type="InterPro" id="IPR027417">
    <property type="entry name" value="P-loop_NTPase"/>
</dbReference>
<keyword evidence="2" id="KW-0238">DNA-binding</keyword>
<dbReference type="eggNOG" id="KOG0381">
    <property type="taxonomic scope" value="Eukaryota"/>
</dbReference>
<dbReference type="Pfam" id="PF13871">
    <property type="entry name" value="Helicase_C_4"/>
    <property type="match status" value="1"/>
</dbReference>
<evidence type="ECO:0000313" key="7">
    <source>
        <dbReference type="Proteomes" id="UP000266841"/>
    </source>
</evidence>
<feature type="compositionally biased region" description="Basic residues" evidence="3">
    <location>
        <begin position="180"/>
        <end position="192"/>
    </location>
</feature>
<dbReference type="Gene3D" id="1.10.30.10">
    <property type="entry name" value="High mobility group box domain"/>
    <property type="match status" value="1"/>
</dbReference>
<feature type="region of interest" description="Disordered" evidence="3">
    <location>
        <begin position="1794"/>
        <end position="1829"/>
    </location>
</feature>
<dbReference type="InterPro" id="IPR036910">
    <property type="entry name" value="HMG_box_dom_sf"/>
</dbReference>
<sequence length="1829" mass="203588">MADLADLREGENAPRSDFVVIDSFGEDENRDNRQNNPAAQLQPLKAEAAGEKCRLEKTRNDRDVGPENLEPLSHAHPSAPKQYMSAFFLYSEAKRDSIKQANPSASPQEIAKLLSRDFKAMASEERAYWDKKAAEDKERYKREMENYDPTLTTATSSSDTGITSGASARKVSMSPPTYSQHKRPKKKKRNKKENKVKTEEAQTEAASDAEKEAEGEGEDVEEADEITYEPYQPAKLKYGRPHPDPVVENATLAAVAPPDVTYNLALPADIISQGKLSGLQLEAIVYGCQRHEMDLPVKKKEVWQVEQGVVDEVPLRAGFLLGDGAGMGKGRTLAGFVMENISRGRQKHVWISVSADLYEDAKRDLRDLGLDDYAADHCHNLGKLPYGKLSKKYRKGVMFLTYHQLIAKKSRGKETRLDQLLEWCGGEDFGGLIMAKTIELDANGNPKTTGKGPKKKELSSKTAIAVLDLQKRLPRARVVYCSATSVSHPKNLGLGLWGPGTQHPSGFKQFLGGLKSLGTGASEFAFQTLRVSLCAVDDCQPNLPFDCSGDSRNAFEVHRTLSYESCEFDLVDGIGSEDVTKVYNKASQLWGELHSQLGEQTRQMEANARVEENMKKCLDKGIPVTQDMRYHMDLIRDSDSEPDEDSADEEERKFRRKCRRRAPKQLQSLFWSAHQRFFRSLCIATKVPKAIELAKESLENDKCVVIGLQSTGEARAKGATKAAGFSNDQGELDDFVSAPNEDLKRVIMMMFPLPPKPRGVNPPSFLNPNNRKTNDDDLSLTEDDEGTEAEPEEVQNRSRSRRGRARKTVDYSEMGIDDDGYEVNGKAAGRKRKQSKKTSKTSKKKEKRGSDDESDYADDESSIDLSDPPSDDEAATKKGEPKGDAASDDDTFATAQDDEDSSDAEDYQPKNGKSWESKRLNWDEIELNVKKSDLTVETERRIAYRRAAATVHKYLQSVDGLDLPPNPLDELLNKLGGPSMVAELTGRKIRQVQCINKETGQSFVRIEKRKGVKSFDKVNIEEKEAFQSGEKNVAILSEAASTGISLQADHRVQNQRRRVHITLELPWSADKAIQQLGRTHRANQSSGPEYKFLISDVGGEKRFAAAVAKRLALMGALTQGDRRSTGQSSSLGLGNFDMDNKFGNKALRDMLGEVWKMNARSLSEIENRHASGALEIIDKHLSVVLDDTPAGADWRTSLAPYDDDGETIHSYYSMMQSFLTSSRLIRFTEKRVEAIKNGKGLHQLMQSLEDGDCSQEECLTQLNEQVEESKSLGLNFNAVARLFLYDVGVTQESSCASKSRPPINVAKFLNRCLGLPLSRQAMLTNHFLKWLEKEIKDAKRTGRYDIGIKTLSGNEVSIEKPRAFCFRGLDAKDDRVLLYSVNIDRGMTSDTALDLWDEVKNNGNDSGSRIKTGFYYDDRTIFKQCDRMFLIINQGRTSTSAIVARPNAGRGTFAVSADACLIQTQGTSLASLFAAVRLTPNFSSPVKNDYVLTHLLGGFAALKRCNDLTIVKQKWDQEFELADLPSDEMYQRSCYGRQFSTVAFGGEVVPVLSKLLAAANPGGINNQDEDRRTLPSIVRIEPEQHEKKKITAAQSPRRSDDEDHDEADGESPPAVGQNVACKLLGSNILRGEVVECKDDTTYTAVFTNGSSVELNLEEVSKARQLFSNELEKLMNVNVSKADASNIGTKASIAEKESAPRPLMADGDDIPDDCERAYEVEFQGDTPKLLVGLQFPKVKRIWYNSTTQLHEEVDMWEVAPDSTSVKKEIWVVTPAHAKPPSPLLYLTKGQYLRKPRKNTNKTIHGAPRARQIAPQPRDSIKRRLATLKED</sequence>
<feature type="compositionally biased region" description="Basic and acidic residues" evidence="3">
    <location>
        <begin position="1"/>
        <end position="14"/>
    </location>
</feature>
<proteinExistence type="inferred from homology"/>
<dbReference type="Gene3D" id="3.40.50.300">
    <property type="entry name" value="P-loop containing nucleotide triphosphate hydrolases"/>
    <property type="match status" value="1"/>
</dbReference>
<dbReference type="Pfam" id="PF00505">
    <property type="entry name" value="HMG_box"/>
    <property type="match status" value="1"/>
</dbReference>
<dbReference type="PROSITE" id="PS51194">
    <property type="entry name" value="HELICASE_CTER"/>
    <property type="match status" value="1"/>
</dbReference>
<feature type="domain" description="Helicase C-terminal" evidence="5">
    <location>
        <begin position="967"/>
        <end position="1137"/>
    </location>
</feature>
<feature type="compositionally biased region" description="Acidic residues" evidence="3">
    <location>
        <begin position="852"/>
        <end position="862"/>
    </location>
</feature>
<comment type="caution">
    <text evidence="6">The sequence shown here is derived from an EMBL/GenBank/DDBJ whole genome shotgun (WGS) entry which is preliminary data.</text>
</comment>
<feature type="region of interest" description="Disordered" evidence="3">
    <location>
        <begin position="1577"/>
        <end position="1616"/>
    </location>
</feature>
<feature type="compositionally biased region" description="Basic and acidic residues" evidence="3">
    <location>
        <begin position="48"/>
        <end position="65"/>
    </location>
</feature>
<evidence type="ECO:0000259" key="5">
    <source>
        <dbReference type="PROSITE" id="PS51194"/>
    </source>
</evidence>
<dbReference type="GO" id="GO:0005634">
    <property type="term" value="C:nucleus"/>
    <property type="evidence" value="ECO:0007669"/>
    <property type="project" value="UniProtKB-UniRule"/>
</dbReference>
<evidence type="ECO:0000256" key="3">
    <source>
        <dbReference type="SAM" id="MobiDB-lite"/>
    </source>
</evidence>
<dbReference type="PANTHER" id="PTHR12706:SF30">
    <property type="entry name" value="PROTEIN STRAWBERRY NOTCH-RELATED"/>
    <property type="match status" value="1"/>
</dbReference>
<feature type="compositionally biased region" description="Acidic residues" evidence="3">
    <location>
        <begin position="886"/>
        <end position="906"/>
    </location>
</feature>
<feature type="compositionally biased region" description="Acidic residues" evidence="3">
    <location>
        <begin position="215"/>
        <end position="227"/>
    </location>
</feature>
<feature type="compositionally biased region" description="Acidic residues" evidence="3">
    <location>
        <begin position="776"/>
        <end position="793"/>
    </location>
</feature>
<organism evidence="6 7">
    <name type="scientific">Thalassiosira oceanica</name>
    <name type="common">Marine diatom</name>
    <dbReference type="NCBI Taxonomy" id="159749"/>
    <lineage>
        <taxon>Eukaryota</taxon>
        <taxon>Sar</taxon>
        <taxon>Stramenopiles</taxon>
        <taxon>Ochrophyta</taxon>
        <taxon>Bacillariophyta</taxon>
        <taxon>Coscinodiscophyceae</taxon>
        <taxon>Thalassiosirophycidae</taxon>
        <taxon>Thalassiosirales</taxon>
        <taxon>Thalassiosiraceae</taxon>
        <taxon>Thalassiosira</taxon>
    </lineage>
</organism>